<dbReference type="Proteomes" id="UP001056120">
    <property type="component" value="Linkage Group LG18"/>
</dbReference>
<protein>
    <submittedName>
        <fullName evidence="1">Uncharacterized protein</fullName>
    </submittedName>
</protein>
<accession>A0ACB9E9B1</accession>
<organism evidence="1 2">
    <name type="scientific">Smallanthus sonchifolius</name>
    <dbReference type="NCBI Taxonomy" id="185202"/>
    <lineage>
        <taxon>Eukaryota</taxon>
        <taxon>Viridiplantae</taxon>
        <taxon>Streptophyta</taxon>
        <taxon>Embryophyta</taxon>
        <taxon>Tracheophyta</taxon>
        <taxon>Spermatophyta</taxon>
        <taxon>Magnoliopsida</taxon>
        <taxon>eudicotyledons</taxon>
        <taxon>Gunneridae</taxon>
        <taxon>Pentapetalae</taxon>
        <taxon>asterids</taxon>
        <taxon>campanulids</taxon>
        <taxon>Asterales</taxon>
        <taxon>Asteraceae</taxon>
        <taxon>Asteroideae</taxon>
        <taxon>Heliantheae alliance</taxon>
        <taxon>Millerieae</taxon>
        <taxon>Smallanthus</taxon>
    </lineage>
</organism>
<gene>
    <name evidence="1" type="ORF">L1987_55321</name>
</gene>
<reference evidence="1 2" key="2">
    <citation type="journal article" date="2022" name="Mol. Ecol. Resour.">
        <title>The genomes of chicory, endive, great burdock and yacon provide insights into Asteraceae paleo-polyploidization history and plant inulin production.</title>
        <authorList>
            <person name="Fan W."/>
            <person name="Wang S."/>
            <person name="Wang H."/>
            <person name="Wang A."/>
            <person name="Jiang F."/>
            <person name="Liu H."/>
            <person name="Zhao H."/>
            <person name="Xu D."/>
            <person name="Zhang Y."/>
        </authorList>
    </citation>
    <scope>NUCLEOTIDE SEQUENCE [LARGE SCALE GENOMIC DNA]</scope>
    <source>
        <strain evidence="2">cv. Yunnan</strain>
        <tissue evidence="1">Leaves</tissue>
    </source>
</reference>
<reference evidence="2" key="1">
    <citation type="journal article" date="2022" name="Mol. Ecol. Resour.">
        <title>The genomes of chicory, endive, great burdock and yacon provide insights into Asteraceae palaeo-polyploidization history and plant inulin production.</title>
        <authorList>
            <person name="Fan W."/>
            <person name="Wang S."/>
            <person name="Wang H."/>
            <person name="Wang A."/>
            <person name="Jiang F."/>
            <person name="Liu H."/>
            <person name="Zhao H."/>
            <person name="Xu D."/>
            <person name="Zhang Y."/>
        </authorList>
    </citation>
    <scope>NUCLEOTIDE SEQUENCE [LARGE SCALE GENOMIC DNA]</scope>
    <source>
        <strain evidence="2">cv. Yunnan</strain>
    </source>
</reference>
<evidence type="ECO:0000313" key="1">
    <source>
        <dbReference type="EMBL" id="KAI3755519.1"/>
    </source>
</evidence>
<keyword evidence="2" id="KW-1185">Reference proteome</keyword>
<comment type="caution">
    <text evidence="1">The sequence shown here is derived from an EMBL/GenBank/DDBJ whole genome shotgun (WGS) entry which is preliminary data.</text>
</comment>
<evidence type="ECO:0000313" key="2">
    <source>
        <dbReference type="Proteomes" id="UP001056120"/>
    </source>
</evidence>
<proteinExistence type="predicted"/>
<dbReference type="EMBL" id="CM042035">
    <property type="protein sequence ID" value="KAI3755519.1"/>
    <property type="molecule type" value="Genomic_DNA"/>
</dbReference>
<name>A0ACB9E9B1_9ASTR</name>
<sequence>MGSDPSNANANDNSAQFVWVEFDPYCNPWENSNSTCDHVGINVNSLASIENQPWLNDMSSERERLVCIDYDSASHNLSVSLAGFQNNTAFEAGLFHMVDLREDLPEWVILGFAAATGEVNTVKSWMFNSSNLQDDENNGLPPNKIGLVVGLVGGISVLITLFVTLAFVLWRKKKNKGDKGEELGFSVDMNHDFDLGKASKESDVFSFGVVALEIACGRKSIDYEAQEKPIWLLEWIWELYGTGTFLEAVDPHLGLKFDENEANRLMIVGLWCVHPDSKLRPRMRQVMQVLNSEQSLPVLPSKMPVASYFTTGMPSLCGGSNVDLSLSSSYLYGR</sequence>